<feature type="compositionally biased region" description="Acidic residues" evidence="1">
    <location>
        <begin position="647"/>
        <end position="657"/>
    </location>
</feature>
<feature type="compositionally biased region" description="Pro residues" evidence="1">
    <location>
        <begin position="672"/>
        <end position="691"/>
    </location>
</feature>
<evidence type="ECO:0000313" key="3">
    <source>
        <dbReference type="Proteomes" id="UP001200034"/>
    </source>
</evidence>
<protein>
    <submittedName>
        <fullName evidence="2">Uncharacterized protein</fullName>
    </submittedName>
</protein>
<reference evidence="2" key="1">
    <citation type="journal article" date="2021" name="Mol. Ecol. Resour.">
        <title>Phylogenomic analyses of the genus Drosophila reveals genomic signals of climate adaptation.</title>
        <authorList>
            <person name="Li F."/>
            <person name="Rane R.V."/>
            <person name="Luria V."/>
            <person name="Xiong Z."/>
            <person name="Chen J."/>
            <person name="Li Z."/>
            <person name="Catullo R.A."/>
            <person name="Griffin P.C."/>
            <person name="Schiffer M."/>
            <person name="Pearce S."/>
            <person name="Lee S.F."/>
            <person name="McElroy K."/>
            <person name="Stocker A."/>
            <person name="Shirriffs J."/>
            <person name="Cockerell F."/>
            <person name="Coppin C."/>
            <person name="Sgro C.M."/>
            <person name="Karger A."/>
            <person name="Cain J.W."/>
            <person name="Weber J.A."/>
            <person name="Santpere G."/>
            <person name="Kirschner M.W."/>
            <person name="Hoffmann A.A."/>
            <person name="Oakeshott J.G."/>
            <person name="Zhang G."/>
        </authorList>
    </citation>
    <scope>NUCLEOTIDE SEQUENCE</scope>
    <source>
        <strain evidence="2">BGI-SZ-2011g</strain>
    </source>
</reference>
<organism evidence="2 3">
    <name type="scientific">Drosophila rubida</name>
    <dbReference type="NCBI Taxonomy" id="30044"/>
    <lineage>
        <taxon>Eukaryota</taxon>
        <taxon>Metazoa</taxon>
        <taxon>Ecdysozoa</taxon>
        <taxon>Arthropoda</taxon>
        <taxon>Hexapoda</taxon>
        <taxon>Insecta</taxon>
        <taxon>Pterygota</taxon>
        <taxon>Neoptera</taxon>
        <taxon>Endopterygota</taxon>
        <taxon>Diptera</taxon>
        <taxon>Brachycera</taxon>
        <taxon>Muscomorpha</taxon>
        <taxon>Ephydroidea</taxon>
        <taxon>Drosophilidae</taxon>
        <taxon>Drosophila</taxon>
    </lineage>
</organism>
<feature type="compositionally biased region" description="Basic and acidic residues" evidence="1">
    <location>
        <begin position="748"/>
        <end position="759"/>
    </location>
</feature>
<feature type="region of interest" description="Disordered" evidence="1">
    <location>
        <begin position="1"/>
        <end position="73"/>
    </location>
</feature>
<keyword evidence="3" id="KW-1185">Reference proteome</keyword>
<name>A0AAD4JZS2_9MUSC</name>
<comment type="caution">
    <text evidence="2">The sequence shown here is derived from an EMBL/GenBank/DDBJ whole genome shotgun (WGS) entry which is preliminary data.</text>
</comment>
<feature type="compositionally biased region" description="Acidic residues" evidence="1">
    <location>
        <begin position="33"/>
        <end position="48"/>
    </location>
</feature>
<proteinExistence type="predicted"/>
<dbReference type="AlphaFoldDB" id="A0AAD4JZS2"/>
<dbReference type="Proteomes" id="UP001200034">
    <property type="component" value="Unassembled WGS sequence"/>
</dbReference>
<accession>A0AAD4JZS2</accession>
<feature type="region of interest" description="Disordered" evidence="1">
    <location>
        <begin position="748"/>
        <end position="777"/>
    </location>
</feature>
<sequence>MPRRYSTKLQLQKLNETVAARKKQQNAQNEQSDNTEESSTSDDEGDTSLEEKRKENPSRRTLEMSRHDTHPAFNEGLGISHTLTMYPNAAFTVPLPLYVADCTTPIVDPVLQRSHVHEEWMRQLNVYKTKYLGHTAKQKQRERKHAANIYNTYLFEVAEQIATQENTYFRDSYDYYYTGGNLNLLPYAAAGDESKLLALHVTGEKLQQLHVSPVGEEAELWQPLHSETLADSSSELFELQPVSSFRVNHGNMFLVRQLNDIAIYELRKAKYKAPKDHDDDDDDDGGGDDAPRYEFSCQCKYSSKDGPFISVAQAVNRPSVLAMACQDRSVRFLDIATQQDISKHAVANLKGTSTWAQLRAWREHCFLYACQSAVIGIDMRCANEVNNPLFASSVYSKRCESFSCLAGSVNPHLLYAASNHKLHCIDMRCLGKKIADRAVVTWTHQMCYPPTFMDTIAQEGSEYVAMSNALPADQRICELSQALAQSVTAMGSPTLPYAPPQLQEALTDAQLMGCGVSIYADLSERIRSCTTGVKFHRLEKASDGAFAQLLTANSVGDVFCQRVTQRDELEMQQEQRTGDHTNEAILYYADLACERVTRRLRCTEVQPMAVLRDLLKSAEEREVQEEKPMPVEDIEIDYGFAEVTVESSDESQDDSSNNDELPTVSHKVEQPTTPPTPVRPTPLPALPPPAAAAPKKRAVNRGPWQKSAHYLSQFEDVISTRMLSIWDIEEFDLTRDVNIDMIDEKLKRHKDESQPEPDRTASWLQQMPQPEDSASYFEDEDEKRVMVPGTNLPAHYDAVYADYAELASETVDMEAMFATTTKTEASFNETVSFSARPHSTLRPGEFTVIESDPNPRPAKRAKTKYTMGF</sequence>
<dbReference type="EMBL" id="JAJJHW010002585">
    <property type="protein sequence ID" value="KAH8370681.1"/>
    <property type="molecule type" value="Genomic_DNA"/>
</dbReference>
<gene>
    <name evidence="2" type="ORF">KR093_004683</name>
</gene>
<feature type="compositionally biased region" description="Basic and acidic residues" evidence="1">
    <location>
        <begin position="49"/>
        <end position="70"/>
    </location>
</feature>
<evidence type="ECO:0000313" key="2">
    <source>
        <dbReference type="EMBL" id="KAH8370681.1"/>
    </source>
</evidence>
<evidence type="ECO:0000256" key="1">
    <source>
        <dbReference type="SAM" id="MobiDB-lite"/>
    </source>
</evidence>
<feature type="region of interest" description="Disordered" evidence="1">
    <location>
        <begin position="850"/>
        <end position="869"/>
    </location>
</feature>
<feature type="region of interest" description="Disordered" evidence="1">
    <location>
        <begin position="645"/>
        <end position="701"/>
    </location>
</feature>